<dbReference type="PANTHER" id="PTHR36837">
    <property type="entry name" value="POLY(3-HYDROXYALKANOATE) POLYMERASE SUBUNIT PHAC"/>
    <property type="match status" value="1"/>
</dbReference>
<dbReference type="NCBIfam" id="TIGR01849">
    <property type="entry name" value="PHB_depoly_PhaZ"/>
    <property type="match status" value="1"/>
</dbReference>
<gene>
    <name evidence="2" type="ORF">C7444_10964</name>
</gene>
<comment type="caution">
    <text evidence="2">The sequence shown here is derived from an EMBL/GenBank/DDBJ whole genome shotgun (WGS) entry which is preliminary data.</text>
</comment>
<name>A0A318HA95_9BURK</name>
<sequence length="419" mass="47596">MIYHSYQTHNDLLQPWRAAARLVAPSVLDSEHPWTRAPWLRQWAAACEVLGLSELTHHRPDFGIRMVRIPATRDGHAVEREVEVEEQVVLRTPFATLLRFAKPGVQAQPRLLIAAPMSGHFATLLRETVRVALADHEVYITDWHNARDVSLRDGRFGMDEYIEHLMVFLRAMGPGSHLMAICQPCVAALAATALMAEDEDEAAPISLTLMAGPVDCRVSPTEVNQLATSKPMSWFEKNLIATVPPRHVGGGRRVYPGFVQLTAFMNMNLQRHIDSFRQMARLRVDGEHEAAGATRRFYEEYFAVADLPADFYLETVRKVFQDYDLARNALTWRDRPVRPEAIRRTVLFTVEGERDDICSIGQTVAAHELCSRLKPMLKNHYVQAGAGHYGVFSGRRWQHQIYPMVRDRVHQAQTTFGRA</sequence>
<evidence type="ECO:0000313" key="3">
    <source>
        <dbReference type="Proteomes" id="UP000247811"/>
    </source>
</evidence>
<dbReference type="InterPro" id="IPR010915">
    <property type="entry name" value="PHB_depoly_PhaZ"/>
</dbReference>
<evidence type="ECO:0000259" key="1">
    <source>
        <dbReference type="Pfam" id="PF06850"/>
    </source>
</evidence>
<feature type="domain" description="PHB de-polymerase C-terminal" evidence="1">
    <location>
        <begin position="211"/>
        <end position="411"/>
    </location>
</feature>
<dbReference type="SUPFAM" id="SSF53474">
    <property type="entry name" value="alpha/beta-Hydrolases"/>
    <property type="match status" value="1"/>
</dbReference>
<dbReference type="Pfam" id="PF06850">
    <property type="entry name" value="PHB_depo_C"/>
    <property type="match status" value="1"/>
</dbReference>
<dbReference type="PANTHER" id="PTHR36837:SF4">
    <property type="entry name" value="BLR0908 PROTEIN"/>
    <property type="match status" value="1"/>
</dbReference>
<dbReference type="AlphaFoldDB" id="A0A318HA95"/>
<dbReference type="OrthoDB" id="9800634at2"/>
<dbReference type="RefSeq" id="WP_110400933.1">
    <property type="nucleotide sequence ID" value="NZ_QJJS01000009.1"/>
</dbReference>
<dbReference type="EMBL" id="QJJS01000009">
    <property type="protein sequence ID" value="PXW95495.1"/>
    <property type="molecule type" value="Genomic_DNA"/>
</dbReference>
<proteinExistence type="predicted"/>
<keyword evidence="3" id="KW-1185">Reference proteome</keyword>
<reference evidence="2 3" key="1">
    <citation type="submission" date="2018-05" db="EMBL/GenBank/DDBJ databases">
        <title>Genomic Encyclopedia of Type Strains, Phase IV (KMG-IV): sequencing the most valuable type-strain genomes for metagenomic binning, comparative biology and taxonomic classification.</title>
        <authorList>
            <person name="Goeker M."/>
        </authorList>
    </citation>
    <scope>NUCLEOTIDE SEQUENCE [LARGE SCALE GENOMIC DNA]</scope>
    <source>
        <strain evidence="2 3">DSM 566</strain>
    </source>
</reference>
<dbReference type="PIRSF" id="PIRSF020818">
    <property type="entry name" value="PHB_depoly_PhaZ"/>
    <property type="match status" value="1"/>
</dbReference>
<accession>A0A318HA95</accession>
<dbReference type="InterPro" id="IPR051321">
    <property type="entry name" value="PHA/PHB_synthase"/>
</dbReference>
<dbReference type="InterPro" id="IPR009656">
    <property type="entry name" value="PHB_depo_C"/>
</dbReference>
<protein>
    <submittedName>
        <fullName evidence="2">Poly(3-hydroxybutyrate) depolymerase</fullName>
    </submittedName>
</protein>
<organism evidence="2 3">
    <name type="scientific">Sphaerotilus hippei</name>
    <dbReference type="NCBI Taxonomy" id="744406"/>
    <lineage>
        <taxon>Bacteria</taxon>
        <taxon>Pseudomonadati</taxon>
        <taxon>Pseudomonadota</taxon>
        <taxon>Betaproteobacteria</taxon>
        <taxon>Burkholderiales</taxon>
        <taxon>Sphaerotilaceae</taxon>
        <taxon>Sphaerotilus</taxon>
    </lineage>
</organism>
<dbReference type="Proteomes" id="UP000247811">
    <property type="component" value="Unassembled WGS sequence"/>
</dbReference>
<dbReference type="InterPro" id="IPR029058">
    <property type="entry name" value="AB_hydrolase_fold"/>
</dbReference>
<evidence type="ECO:0000313" key="2">
    <source>
        <dbReference type="EMBL" id="PXW95495.1"/>
    </source>
</evidence>